<sequence>MHANSLVKQLLDVKGVIVNDIFISKDEIVVDVKLARSKLACPKCC</sequence>
<dbReference type="EMBL" id="JXYS01000139">
    <property type="protein sequence ID" value="KJF15602.1"/>
    <property type="molecule type" value="Genomic_DNA"/>
</dbReference>
<keyword evidence="4" id="KW-1185">Reference proteome</keyword>
<dbReference type="EMBL" id="JXYS01000016">
    <property type="protein sequence ID" value="KJF18481.1"/>
    <property type="molecule type" value="Genomic_DNA"/>
</dbReference>
<evidence type="ECO:0008006" key="5">
    <source>
        <dbReference type="Google" id="ProtNLM"/>
    </source>
</evidence>
<evidence type="ECO:0000313" key="1">
    <source>
        <dbReference type="EMBL" id="KJF15602.1"/>
    </source>
</evidence>
<evidence type="ECO:0000313" key="2">
    <source>
        <dbReference type="EMBL" id="KJF15773.1"/>
    </source>
</evidence>
<organism evidence="1 4">
    <name type="scientific">Acidithrix ferrooxidans</name>
    <dbReference type="NCBI Taxonomy" id="1280514"/>
    <lineage>
        <taxon>Bacteria</taxon>
        <taxon>Bacillati</taxon>
        <taxon>Actinomycetota</taxon>
        <taxon>Acidimicrobiia</taxon>
        <taxon>Acidimicrobiales</taxon>
        <taxon>Acidimicrobiaceae</taxon>
        <taxon>Acidithrix</taxon>
    </lineage>
</organism>
<reference evidence="1 4" key="1">
    <citation type="submission" date="2015-01" db="EMBL/GenBank/DDBJ databases">
        <title>Draft genome of the acidophilic iron oxidizer Acidithrix ferrooxidans strain Py-F3.</title>
        <authorList>
            <person name="Poehlein A."/>
            <person name="Eisen S."/>
            <person name="Schloemann M."/>
            <person name="Johnson B.D."/>
            <person name="Daniel R."/>
            <person name="Muehling M."/>
        </authorList>
    </citation>
    <scope>NUCLEOTIDE SEQUENCE [LARGE SCALE GENOMIC DNA]</scope>
    <source>
        <strain evidence="1 4">Py-F3</strain>
    </source>
</reference>
<protein>
    <recommendedName>
        <fullName evidence="5">Transposase IS204/IS1001/IS1096/IS1165 zinc-finger domain-containing protein</fullName>
    </recommendedName>
</protein>
<dbReference type="AlphaFoldDB" id="A0A0D8HCT1"/>
<gene>
    <name evidence="3" type="ORF">AXFE_06520</name>
    <name evidence="2" type="ORF">AXFE_33780</name>
    <name evidence="1" type="ORF">AXFE_35660</name>
</gene>
<dbReference type="EMBL" id="JXYS01000123">
    <property type="protein sequence ID" value="KJF15773.1"/>
    <property type="molecule type" value="Genomic_DNA"/>
</dbReference>
<name>A0A0D8HCT1_9ACTN</name>
<proteinExistence type="predicted"/>
<evidence type="ECO:0000313" key="4">
    <source>
        <dbReference type="Proteomes" id="UP000032360"/>
    </source>
</evidence>
<evidence type="ECO:0000313" key="3">
    <source>
        <dbReference type="EMBL" id="KJF18481.1"/>
    </source>
</evidence>
<dbReference type="Proteomes" id="UP000032360">
    <property type="component" value="Unassembled WGS sequence"/>
</dbReference>
<comment type="caution">
    <text evidence="1">The sequence shown here is derived from an EMBL/GenBank/DDBJ whole genome shotgun (WGS) entry which is preliminary data.</text>
</comment>
<accession>A0A0D8HCT1</accession>